<dbReference type="InterPro" id="IPR035979">
    <property type="entry name" value="RBD_domain_sf"/>
</dbReference>
<dbReference type="Gene3D" id="3.30.70.330">
    <property type="match status" value="2"/>
</dbReference>
<feature type="compositionally biased region" description="Basic residues" evidence="3">
    <location>
        <begin position="148"/>
        <end position="158"/>
    </location>
</feature>
<sequence length="579" mass="63710">MGKKFKAGAVLKDAGIGQKTESKDGSAGLMGLSLKSKKIKKPKKSETVPAPKVLDALPNATVAKNGDGSVGKKRKKHKKHKKHPQGAVSAEGKPQVKVEQTGSETPKKSKKHKKKKDKANANGVKVEEAQQAIGEKEVKTYETSEVKKSKKHKKKNKPHGNEESRPTTAGEVEVKVEGNEDVVQKKSKKHKRKASEVEPETAVEESPKKKHKKKNKHGKDSARGVKVEESEAAGEPKRKQAKPKPTAKALEADRDVDTSESESDDEEDAAHKEMDRANQKILKQHSSKAQNEEDSSEDEKQTDKKAKGQEAKEEKTAKRFTGPEHSIFIGNLPNTVKKSTIKSLFNQYGKILTLRFRSNDGVTLFKRKDRKKAKALNCYIRFETKPEAQAACAMNGQLVEGNRIRVTVHTQKQMGHASSTVFVGNINHKTTDNELYDFFSRVGEIEYVRQIADRGIGYVCFKKGVSIAKALKLNQQLLNGRALRIMKVDPAKQHQRRNKKGNLVAKNRAGGAGGKQPATDAKNRQQGGSNPKAPTTDFHGSVAHNKMGKKHKTAKGGGDKKKKLLAQKLSAAGNFSRNK</sequence>
<dbReference type="InterPro" id="IPR012677">
    <property type="entry name" value="Nucleotide-bd_a/b_plait_sf"/>
</dbReference>
<keyword evidence="1 2" id="KW-0694">RNA-binding</keyword>
<feature type="compositionally biased region" description="Basic residues" evidence="3">
    <location>
        <begin position="208"/>
        <end position="217"/>
    </location>
</feature>
<feature type="compositionally biased region" description="Basic and acidic residues" evidence="3">
    <location>
        <begin position="172"/>
        <end position="184"/>
    </location>
</feature>
<reference evidence="5" key="2">
    <citation type="submission" date="2025-05" db="UniProtKB">
        <authorList>
            <consortium name="EnsemblMetazoa"/>
        </authorList>
    </citation>
    <scope>IDENTIFICATION</scope>
    <source>
        <strain evidence="5">Foshan</strain>
    </source>
</reference>
<accession>A0ABM1ZCT8</accession>
<dbReference type="InterPro" id="IPR000504">
    <property type="entry name" value="RRM_dom"/>
</dbReference>
<evidence type="ECO:0000256" key="2">
    <source>
        <dbReference type="PROSITE-ProRule" id="PRU00176"/>
    </source>
</evidence>
<feature type="region of interest" description="Disordered" evidence="3">
    <location>
        <begin position="490"/>
        <end position="579"/>
    </location>
</feature>
<name>A0ABM1ZCT8_AEDAL</name>
<feature type="compositionally biased region" description="Low complexity" evidence="3">
    <location>
        <begin position="25"/>
        <end position="34"/>
    </location>
</feature>
<dbReference type="SUPFAM" id="SSF54928">
    <property type="entry name" value="RNA-binding domain, RBD"/>
    <property type="match status" value="2"/>
</dbReference>
<reference evidence="6" key="1">
    <citation type="journal article" date="2015" name="Proc. Natl. Acad. Sci. U.S.A.">
        <title>Genome sequence of the Asian Tiger mosquito, Aedes albopictus, reveals insights into its biology, genetics, and evolution.</title>
        <authorList>
            <person name="Chen X.G."/>
            <person name="Jiang X."/>
            <person name="Gu J."/>
            <person name="Xu M."/>
            <person name="Wu Y."/>
            <person name="Deng Y."/>
            <person name="Zhang C."/>
            <person name="Bonizzoni M."/>
            <person name="Dermauw W."/>
            <person name="Vontas J."/>
            <person name="Armbruster P."/>
            <person name="Huang X."/>
            <person name="Yang Y."/>
            <person name="Zhang H."/>
            <person name="He W."/>
            <person name="Peng H."/>
            <person name="Liu Y."/>
            <person name="Wu K."/>
            <person name="Chen J."/>
            <person name="Lirakis M."/>
            <person name="Topalis P."/>
            <person name="Van Leeuwen T."/>
            <person name="Hall A.B."/>
            <person name="Jiang X."/>
            <person name="Thorpe C."/>
            <person name="Mueller R.L."/>
            <person name="Sun C."/>
            <person name="Waterhouse R.M."/>
            <person name="Yan G."/>
            <person name="Tu Z.J."/>
            <person name="Fang X."/>
            <person name="James A.A."/>
        </authorList>
    </citation>
    <scope>NUCLEOTIDE SEQUENCE [LARGE SCALE GENOMIC DNA]</scope>
    <source>
        <strain evidence="6">Foshan</strain>
    </source>
</reference>
<dbReference type="PROSITE" id="PS50102">
    <property type="entry name" value="RRM"/>
    <property type="match status" value="2"/>
</dbReference>
<feature type="compositionally biased region" description="Basic and acidic residues" evidence="3">
    <location>
        <begin position="298"/>
        <end position="317"/>
    </location>
</feature>
<proteinExistence type="predicted"/>
<organism evidence="5 6">
    <name type="scientific">Aedes albopictus</name>
    <name type="common">Asian tiger mosquito</name>
    <name type="synonym">Stegomyia albopicta</name>
    <dbReference type="NCBI Taxonomy" id="7160"/>
    <lineage>
        <taxon>Eukaryota</taxon>
        <taxon>Metazoa</taxon>
        <taxon>Ecdysozoa</taxon>
        <taxon>Arthropoda</taxon>
        <taxon>Hexapoda</taxon>
        <taxon>Insecta</taxon>
        <taxon>Pterygota</taxon>
        <taxon>Neoptera</taxon>
        <taxon>Endopterygota</taxon>
        <taxon>Diptera</taxon>
        <taxon>Nematocera</taxon>
        <taxon>Culicoidea</taxon>
        <taxon>Culicidae</taxon>
        <taxon>Culicinae</taxon>
        <taxon>Aedini</taxon>
        <taxon>Aedes</taxon>
        <taxon>Stegomyia</taxon>
    </lineage>
</organism>
<feature type="compositionally biased region" description="Basic and acidic residues" evidence="3">
    <location>
        <begin position="134"/>
        <end position="147"/>
    </location>
</feature>
<dbReference type="Pfam" id="PF00076">
    <property type="entry name" value="RRM_1"/>
    <property type="match status" value="2"/>
</dbReference>
<dbReference type="PANTHER" id="PTHR15241:SF304">
    <property type="entry name" value="RRM DOMAIN-CONTAINING PROTEIN"/>
    <property type="match status" value="1"/>
</dbReference>
<evidence type="ECO:0000313" key="6">
    <source>
        <dbReference type="Proteomes" id="UP000069940"/>
    </source>
</evidence>
<evidence type="ECO:0000256" key="1">
    <source>
        <dbReference type="ARBA" id="ARBA00022884"/>
    </source>
</evidence>
<dbReference type="PANTHER" id="PTHR15241">
    <property type="entry name" value="TRANSFORMER-2-RELATED"/>
    <property type="match status" value="1"/>
</dbReference>
<dbReference type="GeneID" id="109412145"/>
<dbReference type="RefSeq" id="XP_019541339.2">
    <property type="nucleotide sequence ID" value="XM_019685794.3"/>
</dbReference>
<evidence type="ECO:0000313" key="5">
    <source>
        <dbReference type="EnsemblMetazoa" id="AALFPA23_017302.P25228"/>
    </source>
</evidence>
<feature type="compositionally biased region" description="Basic residues" evidence="3">
    <location>
        <begin position="546"/>
        <end position="565"/>
    </location>
</feature>
<feature type="compositionally biased region" description="Basic residues" evidence="3">
    <location>
        <begin position="108"/>
        <end position="117"/>
    </location>
</feature>
<dbReference type="EnsemblMetazoa" id="AALFPA23_017302.R25228">
    <property type="protein sequence ID" value="AALFPA23_017302.P25228"/>
    <property type="gene ID" value="AALFPA23_017302"/>
</dbReference>
<feature type="region of interest" description="Disordered" evidence="3">
    <location>
        <begin position="1"/>
        <end position="319"/>
    </location>
</feature>
<evidence type="ECO:0000256" key="3">
    <source>
        <dbReference type="SAM" id="MobiDB-lite"/>
    </source>
</evidence>
<feature type="compositionally biased region" description="Basic and acidic residues" evidence="3">
    <location>
        <begin position="269"/>
        <end position="278"/>
    </location>
</feature>
<dbReference type="Proteomes" id="UP000069940">
    <property type="component" value="Unassembled WGS sequence"/>
</dbReference>
<feature type="domain" description="RRM" evidence="4">
    <location>
        <begin position="419"/>
        <end position="493"/>
    </location>
</feature>
<feature type="compositionally biased region" description="Polar residues" evidence="3">
    <location>
        <begin position="524"/>
        <end position="533"/>
    </location>
</feature>
<evidence type="ECO:0000259" key="4">
    <source>
        <dbReference type="PROSITE" id="PS50102"/>
    </source>
</evidence>
<feature type="compositionally biased region" description="Acidic residues" evidence="3">
    <location>
        <begin position="258"/>
        <end position="268"/>
    </location>
</feature>
<feature type="compositionally biased region" description="Basic residues" evidence="3">
    <location>
        <begin position="71"/>
        <end position="84"/>
    </location>
</feature>
<feature type="domain" description="RRM" evidence="4">
    <location>
        <begin position="325"/>
        <end position="411"/>
    </location>
</feature>
<protein>
    <recommendedName>
        <fullName evidence="4">RRM domain-containing protein</fullName>
    </recommendedName>
</protein>
<feature type="compositionally biased region" description="Basic and acidic residues" evidence="3">
    <location>
        <begin position="218"/>
        <end position="238"/>
    </location>
</feature>
<dbReference type="SMART" id="SM00360">
    <property type="entry name" value="RRM"/>
    <property type="match status" value="2"/>
</dbReference>
<keyword evidence="6" id="KW-1185">Reference proteome</keyword>